<organism evidence="4 5">
    <name type="scientific">Pythium oligandrum</name>
    <name type="common">Mycoparasitic fungus</name>
    <dbReference type="NCBI Taxonomy" id="41045"/>
    <lineage>
        <taxon>Eukaryota</taxon>
        <taxon>Sar</taxon>
        <taxon>Stramenopiles</taxon>
        <taxon>Oomycota</taxon>
        <taxon>Peronosporomycetes</taxon>
        <taxon>Pythiales</taxon>
        <taxon>Pythiaceae</taxon>
        <taxon>Pythium</taxon>
    </lineage>
</organism>
<dbReference type="SMART" id="SM00369">
    <property type="entry name" value="LRR_TYP"/>
    <property type="match status" value="13"/>
</dbReference>
<dbReference type="SMART" id="SM00364">
    <property type="entry name" value="LRR_BAC"/>
    <property type="match status" value="7"/>
</dbReference>
<evidence type="ECO:0000313" key="5">
    <source>
        <dbReference type="Proteomes" id="UP000794436"/>
    </source>
</evidence>
<dbReference type="PROSITE" id="PS51450">
    <property type="entry name" value="LRR"/>
    <property type="match status" value="16"/>
</dbReference>
<dbReference type="PANTHER" id="PTHR46652:SF3">
    <property type="entry name" value="LEUCINE-RICH REPEAT-CONTAINING PROTEIN 9"/>
    <property type="match status" value="1"/>
</dbReference>
<feature type="region of interest" description="Disordered" evidence="3">
    <location>
        <begin position="1"/>
        <end position="51"/>
    </location>
</feature>
<dbReference type="Pfam" id="PF13855">
    <property type="entry name" value="LRR_8"/>
    <property type="match status" value="1"/>
</dbReference>
<accession>A0A8K1CNS6</accession>
<keyword evidence="5" id="KW-1185">Reference proteome</keyword>
<evidence type="ECO:0000256" key="2">
    <source>
        <dbReference type="ARBA" id="ARBA00022737"/>
    </source>
</evidence>
<protein>
    <recommendedName>
        <fullName evidence="6">Protein phosphatase 1 regulatory subunit 22</fullName>
    </recommendedName>
</protein>
<feature type="compositionally biased region" description="Polar residues" evidence="3">
    <location>
        <begin position="7"/>
        <end position="16"/>
    </location>
</feature>
<dbReference type="SUPFAM" id="SSF52058">
    <property type="entry name" value="L domain-like"/>
    <property type="match status" value="2"/>
</dbReference>
<dbReference type="InterPro" id="IPR025875">
    <property type="entry name" value="Leu-rich_rpt_4"/>
</dbReference>
<name>A0A8K1CNS6_PYTOL</name>
<dbReference type="Pfam" id="PF14580">
    <property type="entry name" value="LRR_9"/>
    <property type="match status" value="3"/>
</dbReference>
<comment type="caution">
    <text evidence="4">The sequence shown here is derived from an EMBL/GenBank/DDBJ whole genome shotgun (WGS) entry which is preliminary data.</text>
</comment>
<dbReference type="SMART" id="SM00365">
    <property type="entry name" value="LRR_SD22"/>
    <property type="match status" value="20"/>
</dbReference>
<dbReference type="PANTHER" id="PTHR46652">
    <property type="entry name" value="LEUCINE-RICH REPEAT AND IQ DOMAIN-CONTAINING PROTEIN 1-RELATED"/>
    <property type="match status" value="1"/>
</dbReference>
<dbReference type="Pfam" id="PF12799">
    <property type="entry name" value="LRR_4"/>
    <property type="match status" value="2"/>
</dbReference>
<keyword evidence="1" id="KW-0433">Leucine-rich repeat</keyword>
<keyword evidence="2" id="KW-0677">Repeat</keyword>
<dbReference type="Proteomes" id="UP000794436">
    <property type="component" value="Unassembled WGS sequence"/>
</dbReference>
<dbReference type="Gene3D" id="3.80.10.10">
    <property type="entry name" value="Ribonuclease Inhibitor"/>
    <property type="match status" value="6"/>
</dbReference>
<evidence type="ECO:0000256" key="1">
    <source>
        <dbReference type="ARBA" id="ARBA00022614"/>
    </source>
</evidence>
<sequence>MTRNEDATPSTGSNPESIAPVKPSSAPVSRSSHESELSSDGPHTNGETSMQQRERVQLFETSADLQELCRDNGITSSQFAKRAQFVTSLDMFLGFWPSMLTVMYFPALRELSITKHPTIAKMEGLTSCLNLETLSITECELERIEGLENCKKLRRLNLSSNLIRKMGQLEFLPELETLWLNDNRIEVLEGLGNARKLTTLWVARNQIERIDSALNGCTSLTELNIADNRVSSFKSLLGLANLDQLAVLTLSDPHFGDNPVCRLCNYQTYLMCQLGRLYWLDTFELSTRNKQIAEATMVKKKMYYNMRIKTIKRQVQLRIRHAEVVRSHTAQHLEGNIEALLTHKKEIEKFLLDTAASPESSSHASNFADKLQRIEACLQKKSAAIFRMNQEFETLRARMQRTGDTSVSRLLLELETGGNIRLEDGKPTDPWYSSCVDLVRSRLFPADLRAFGISDVQVNRVTRINNRHLRNRFHTRMEEILVVNEETVKDNVSKKGVTVPVKEDNELDESNTGVKYTSTSASSPENSLEYLFYVQPPVFHFMRNAEYEHCFAAENGFRDAEAYRNMGLDGAVKLSNSLALSDTSRLLAVIAESAVKEHRRDRILQEALRFSCLSVTQQEKEMRTGLTREMRDVIQQAARGGWEIPPETLLVVKVFPGYTKTVSASEEIPLPIHGQQYPGVHSLQVIKSTSTPGVPEPASPTQKMYYMFDKMLILPEYIVEYEYVSTAKATAAAEAALDPQANPKLQLSQDSGGDLGPVGRLAEEFERRYRTRRPPSPQVIDERGDSLLNTTVALDENVAQLIRGEPLSVVHTASIDSTLAKAKKNLQVGHIKCLDLLGCGLEAIPDLTSARNSLEVLVLSNNRLSELSSTLTGLVRLTHLDLSGNMLRHLEYLETLGSLTSLDVARNQIASFDSVVYLSRACKSSLRRLDLRKNRIVDSKRYRLHVLHNLSALSTLDLQVVGREEVIMAQQLLTSLSAQSLWDHFRSSNLLTTTTNDQSSATMAPTAAFNWSTVDELTLNRELITSIEGLDDLVNLRSASFADNAILKIAGLPKCTRLEDLSLEDNEISRIESLEALVLLKRLHLGRNRIVCIEQLDRLENLIQLSLEDNHITSLRGLGAALKLMELYIGNNRIDVLKEVQHLKSLPKLTILDLSGNEITRLPDYRLYTVYCLRRVKVLDGVSISPQDQSDAKQKYSGKLTLEFIMEKCGGATVDRIQDLDLSSCRIRELGAVNGRLFASLRELNLESNQIHDLSGLEALPKLRVLNLNRNRIEKLLPQGVTTATAFLSPEAVEAAKGILSCPKLEQLYLAYNQISDISALGLHALDELKVLHLQGNLIASLSGLDINTELVELRLDKNKIRQLDLLAATALRKLRVLSLDDNGLKSLSGLSEFTSLEFLDVSTNRLAELEEFDKLAPLTTLTELRALNNPLAKKYLYRQTALFKLPTLKNFDGREVASEERDRVDALFLHERATATLTGERTGGQLNLAPSSIPGGGKHGSSTMMIATTSAARSVSHPLAMGDVLAGSLLRKNPLSPAGFATTSPSLQPVNTFPKNDQPTDATIVIAPSNTTTKGLAGSGNGNNLHGSSRTGYSASNQSSGNSSGMPAFGSASTTMTVASAFNASLSNTGGDHLNLSGLRSDRRRMTSIHYDPALGARFAAQPGPIGMVTGAGGLTSGIISSHALLRGSNPQGKLQS</sequence>
<dbReference type="InterPro" id="IPR032675">
    <property type="entry name" value="LRR_dom_sf"/>
</dbReference>
<reference evidence="4" key="1">
    <citation type="submission" date="2019-03" db="EMBL/GenBank/DDBJ databases">
        <title>Long read genome sequence of the mycoparasitic Pythium oligandrum ATCC 38472 isolated from sugarbeet rhizosphere.</title>
        <authorList>
            <person name="Gaulin E."/>
        </authorList>
    </citation>
    <scope>NUCLEOTIDE SEQUENCE</scope>
    <source>
        <strain evidence="4">ATCC 38472_TT</strain>
    </source>
</reference>
<dbReference type="EMBL" id="SPLM01000036">
    <property type="protein sequence ID" value="TMW66288.1"/>
    <property type="molecule type" value="Genomic_DNA"/>
</dbReference>
<dbReference type="InterPro" id="IPR003591">
    <property type="entry name" value="Leu-rich_rpt_typical-subtyp"/>
</dbReference>
<dbReference type="InterPro" id="IPR050836">
    <property type="entry name" value="SDS22/Internalin_LRR"/>
</dbReference>
<feature type="region of interest" description="Disordered" evidence="3">
    <location>
        <begin position="1571"/>
        <end position="1609"/>
    </location>
</feature>
<proteinExistence type="predicted"/>
<evidence type="ECO:0000313" key="4">
    <source>
        <dbReference type="EMBL" id="TMW66288.1"/>
    </source>
</evidence>
<dbReference type="SUPFAM" id="SSF52075">
    <property type="entry name" value="Outer arm dynein light chain 1"/>
    <property type="match status" value="1"/>
</dbReference>
<evidence type="ECO:0008006" key="6">
    <source>
        <dbReference type="Google" id="ProtNLM"/>
    </source>
</evidence>
<feature type="compositionally biased region" description="Low complexity" evidence="3">
    <location>
        <begin position="1583"/>
        <end position="1606"/>
    </location>
</feature>
<dbReference type="OrthoDB" id="1517790at2759"/>
<dbReference type="InterPro" id="IPR001611">
    <property type="entry name" value="Leu-rich_rpt"/>
</dbReference>
<gene>
    <name evidence="4" type="ORF">Poli38472_004053</name>
</gene>
<evidence type="ECO:0000256" key="3">
    <source>
        <dbReference type="SAM" id="MobiDB-lite"/>
    </source>
</evidence>
<feature type="compositionally biased region" description="Polar residues" evidence="3">
    <location>
        <begin position="41"/>
        <end position="51"/>
    </location>
</feature>